<organism evidence="2 3">
    <name type="scientific">Campylobacter taeniopygiae</name>
    <dbReference type="NCBI Taxonomy" id="2510188"/>
    <lineage>
        <taxon>Bacteria</taxon>
        <taxon>Pseudomonadati</taxon>
        <taxon>Campylobacterota</taxon>
        <taxon>Epsilonproteobacteria</taxon>
        <taxon>Campylobacterales</taxon>
        <taxon>Campylobacteraceae</taxon>
        <taxon>Campylobacter</taxon>
    </lineage>
</organism>
<dbReference type="PANTHER" id="PTHR34203:SF15">
    <property type="entry name" value="SLL1173 PROTEIN"/>
    <property type="match status" value="1"/>
</dbReference>
<accession>A0ABY2TGI2</accession>
<keyword evidence="2" id="KW-0489">Methyltransferase</keyword>
<evidence type="ECO:0000259" key="1">
    <source>
        <dbReference type="Pfam" id="PF05050"/>
    </source>
</evidence>
<sequence length="297" mass="34766">MQDVLGKYLIENNIHEKILKLCENLDNDSKATIFKILTRLKNFQTNPNYQIKYTKEERQDLERLKNEFFPNILSISKGIFGWNGYFLPIRQFEISVFWHKHAMHNFSNKTLENIRNKNIIDVGGFIGDSAIVFEKEFTNKKIYSFEAVSKNYDLMLKTLELNNSKRIIPVKNALGSKQEKLQISISGYSSSLKHSEKNSTHEEVEVITLDSYIEKNPMEIGFIKIDIEGFEQEFLKGAINTIKTQKPAMLISIYHNPDDFFNIKPLIESWNLGYKFKIYRPIDFYVSLETALYCEID</sequence>
<dbReference type="GO" id="GO:0032259">
    <property type="term" value="P:methylation"/>
    <property type="evidence" value="ECO:0007669"/>
    <property type="project" value="UniProtKB-KW"/>
</dbReference>
<feature type="domain" description="Methyltransferase FkbM" evidence="1">
    <location>
        <begin position="121"/>
        <end position="275"/>
    </location>
</feature>
<dbReference type="GO" id="GO:0008168">
    <property type="term" value="F:methyltransferase activity"/>
    <property type="evidence" value="ECO:0007669"/>
    <property type="project" value="UniProtKB-KW"/>
</dbReference>
<dbReference type="Pfam" id="PF05050">
    <property type="entry name" value="Methyltransf_21"/>
    <property type="match status" value="1"/>
</dbReference>
<dbReference type="EMBL" id="NXLY01000032">
    <property type="protein sequence ID" value="TKX33048.1"/>
    <property type="molecule type" value="Genomic_DNA"/>
</dbReference>
<evidence type="ECO:0000313" key="2">
    <source>
        <dbReference type="EMBL" id="TKX33048.1"/>
    </source>
</evidence>
<dbReference type="NCBIfam" id="TIGR01444">
    <property type="entry name" value="fkbM_fam"/>
    <property type="match status" value="1"/>
</dbReference>
<dbReference type="InterPro" id="IPR006342">
    <property type="entry name" value="FkbM_mtfrase"/>
</dbReference>
<protein>
    <submittedName>
        <fullName evidence="2">FkbM family methyltransferase</fullName>
    </submittedName>
</protein>
<dbReference type="SUPFAM" id="SSF53335">
    <property type="entry name" value="S-adenosyl-L-methionine-dependent methyltransferases"/>
    <property type="match status" value="1"/>
</dbReference>
<dbReference type="InterPro" id="IPR052514">
    <property type="entry name" value="SAM-dependent_MTase"/>
</dbReference>
<comment type="caution">
    <text evidence="2">The sequence shown here is derived from an EMBL/GenBank/DDBJ whole genome shotgun (WGS) entry which is preliminary data.</text>
</comment>
<keyword evidence="3" id="KW-1185">Reference proteome</keyword>
<dbReference type="Proteomes" id="UP000309584">
    <property type="component" value="Unassembled WGS sequence"/>
</dbReference>
<dbReference type="PANTHER" id="PTHR34203">
    <property type="entry name" value="METHYLTRANSFERASE, FKBM FAMILY PROTEIN"/>
    <property type="match status" value="1"/>
</dbReference>
<evidence type="ECO:0000313" key="3">
    <source>
        <dbReference type="Proteomes" id="UP000309584"/>
    </source>
</evidence>
<dbReference type="InterPro" id="IPR029063">
    <property type="entry name" value="SAM-dependent_MTases_sf"/>
</dbReference>
<reference evidence="2 3" key="1">
    <citation type="submission" date="2018-05" db="EMBL/GenBank/DDBJ databases">
        <title>Novel Campyloabacter and Helicobacter Species and Strains.</title>
        <authorList>
            <person name="Mannion A.J."/>
            <person name="Shen Z."/>
            <person name="Fox J.G."/>
        </authorList>
    </citation>
    <scope>NUCLEOTIDE SEQUENCE [LARGE SCALE GENOMIC DNA]</scope>
    <source>
        <strain evidence="3">MIT10-5678</strain>
    </source>
</reference>
<name>A0ABY2TGI2_9BACT</name>
<dbReference type="Gene3D" id="3.40.50.150">
    <property type="entry name" value="Vaccinia Virus protein VP39"/>
    <property type="match status" value="1"/>
</dbReference>
<proteinExistence type="predicted"/>
<gene>
    <name evidence="2" type="ORF">CQA75_08730</name>
</gene>
<keyword evidence="2" id="KW-0808">Transferase</keyword>